<organism evidence="1 2">
    <name type="scientific">Holothuria leucospilota</name>
    <name type="common">Black long sea cucumber</name>
    <name type="synonym">Mertensiothuria leucospilota</name>
    <dbReference type="NCBI Taxonomy" id="206669"/>
    <lineage>
        <taxon>Eukaryota</taxon>
        <taxon>Metazoa</taxon>
        <taxon>Echinodermata</taxon>
        <taxon>Eleutherozoa</taxon>
        <taxon>Echinozoa</taxon>
        <taxon>Holothuroidea</taxon>
        <taxon>Aspidochirotacea</taxon>
        <taxon>Aspidochirotida</taxon>
        <taxon>Holothuriidae</taxon>
        <taxon>Holothuria</taxon>
    </lineage>
</organism>
<comment type="caution">
    <text evidence="1">The sequence shown here is derived from an EMBL/GenBank/DDBJ whole genome shotgun (WGS) entry which is preliminary data.</text>
</comment>
<reference evidence="1" key="1">
    <citation type="submission" date="2021-10" db="EMBL/GenBank/DDBJ databases">
        <title>Tropical sea cucumber genome reveals ecological adaptation and Cuvierian tubules defense mechanism.</title>
        <authorList>
            <person name="Chen T."/>
        </authorList>
    </citation>
    <scope>NUCLEOTIDE SEQUENCE</scope>
    <source>
        <strain evidence="1">Nanhai2018</strain>
        <tissue evidence="1">Muscle</tissue>
    </source>
</reference>
<evidence type="ECO:0000313" key="1">
    <source>
        <dbReference type="EMBL" id="KAJ8041257.1"/>
    </source>
</evidence>
<gene>
    <name evidence="1" type="ORF">HOLleu_12022</name>
</gene>
<sequence>MVLVHIQGFSLDEVQTFVRVLIYIFECSSTVFSKLHWCLMFNTNYPGAPDNDQLQPFSIHNTMRACYQ</sequence>
<proteinExistence type="predicted"/>
<keyword evidence="2" id="KW-1185">Reference proteome</keyword>
<dbReference type="EMBL" id="JAIZAY010000005">
    <property type="protein sequence ID" value="KAJ8041257.1"/>
    <property type="molecule type" value="Genomic_DNA"/>
</dbReference>
<accession>A0A9Q1CAA0</accession>
<protein>
    <submittedName>
        <fullName evidence="1">Uncharacterized protein</fullName>
    </submittedName>
</protein>
<dbReference type="Proteomes" id="UP001152320">
    <property type="component" value="Chromosome 5"/>
</dbReference>
<name>A0A9Q1CAA0_HOLLE</name>
<dbReference type="AlphaFoldDB" id="A0A9Q1CAA0"/>
<evidence type="ECO:0000313" key="2">
    <source>
        <dbReference type="Proteomes" id="UP001152320"/>
    </source>
</evidence>